<dbReference type="GO" id="GO:0016987">
    <property type="term" value="F:sigma factor activity"/>
    <property type="evidence" value="ECO:0007669"/>
    <property type="project" value="UniProtKB-KW"/>
</dbReference>
<feature type="domain" description="RNA polymerase sigma factor 70 region 4 type 2" evidence="6">
    <location>
        <begin position="109"/>
        <end position="160"/>
    </location>
</feature>
<dbReference type="Gene3D" id="1.10.10.10">
    <property type="entry name" value="Winged helix-like DNA-binding domain superfamily/Winged helix DNA-binding domain"/>
    <property type="match status" value="1"/>
</dbReference>
<dbReference type="Proteomes" id="UP000886890">
    <property type="component" value="Unassembled WGS sequence"/>
</dbReference>
<dbReference type="InterPro" id="IPR013325">
    <property type="entry name" value="RNA_pol_sigma_r2"/>
</dbReference>
<dbReference type="SUPFAM" id="SSF88946">
    <property type="entry name" value="Sigma2 domain of RNA polymerase sigma factors"/>
    <property type="match status" value="1"/>
</dbReference>
<dbReference type="GO" id="GO:0003677">
    <property type="term" value="F:DNA binding"/>
    <property type="evidence" value="ECO:0007669"/>
    <property type="project" value="UniProtKB-KW"/>
</dbReference>
<keyword evidence="3" id="KW-0731">Sigma factor</keyword>
<protein>
    <submittedName>
        <fullName evidence="7">Sigma-70 family RNA polymerase sigma factor</fullName>
    </submittedName>
</protein>
<dbReference type="EMBL" id="DXEK01000088">
    <property type="protein sequence ID" value="HIX77019.1"/>
    <property type="molecule type" value="Genomic_DNA"/>
</dbReference>
<reference evidence="7" key="1">
    <citation type="journal article" date="2021" name="PeerJ">
        <title>Extensive microbial diversity within the chicken gut microbiome revealed by metagenomics and culture.</title>
        <authorList>
            <person name="Gilroy R."/>
            <person name="Ravi A."/>
            <person name="Getino M."/>
            <person name="Pursley I."/>
            <person name="Horton D.L."/>
            <person name="Alikhan N.F."/>
            <person name="Baker D."/>
            <person name="Gharbi K."/>
            <person name="Hall N."/>
            <person name="Watson M."/>
            <person name="Adriaenssens E.M."/>
            <person name="Foster-Nyarko E."/>
            <person name="Jarju S."/>
            <person name="Secka A."/>
            <person name="Antonio M."/>
            <person name="Oren A."/>
            <person name="Chaudhuri R.R."/>
            <person name="La Ragione R."/>
            <person name="Hildebrand F."/>
            <person name="Pallen M.J."/>
        </authorList>
    </citation>
    <scope>NUCLEOTIDE SEQUENCE</scope>
    <source>
        <strain evidence="7">CHK183-1962</strain>
    </source>
</reference>
<sequence length="172" mass="20971">MEETNEERFTRYFCQYNDDLFLYLVRDLSVDKDTAIDLLSDVWVVFWEKFHTVRNLQEKQIRKWLWKAAYNKVRNYKRRKCYYSEVLYTTEKLDEFQASEPETDNEQKEILEECIRLLRPLEQEVVNTRRTGKSYKDISQRMNKSVASLECIYCRAVKKLKLMIGDKLTSFW</sequence>
<evidence type="ECO:0000313" key="8">
    <source>
        <dbReference type="Proteomes" id="UP000886890"/>
    </source>
</evidence>
<evidence type="ECO:0000256" key="2">
    <source>
        <dbReference type="ARBA" id="ARBA00023015"/>
    </source>
</evidence>
<comment type="similarity">
    <text evidence="1">Belongs to the sigma-70 factor family. ECF subfamily.</text>
</comment>
<dbReference type="PANTHER" id="PTHR43133:SF8">
    <property type="entry name" value="RNA POLYMERASE SIGMA FACTOR HI_1459-RELATED"/>
    <property type="match status" value="1"/>
</dbReference>
<organism evidence="7 8">
    <name type="scientific">Candidatus Fusicatenibacter merdavium</name>
    <dbReference type="NCBI Taxonomy" id="2838600"/>
    <lineage>
        <taxon>Bacteria</taxon>
        <taxon>Bacillati</taxon>
        <taxon>Bacillota</taxon>
        <taxon>Clostridia</taxon>
        <taxon>Lachnospirales</taxon>
        <taxon>Lachnospiraceae</taxon>
        <taxon>Fusicatenibacter</taxon>
    </lineage>
</organism>
<dbReference type="InterPro" id="IPR013324">
    <property type="entry name" value="RNA_pol_sigma_r3/r4-like"/>
</dbReference>
<evidence type="ECO:0000259" key="6">
    <source>
        <dbReference type="Pfam" id="PF08281"/>
    </source>
</evidence>
<gene>
    <name evidence="7" type="ORF">H9734_05410</name>
</gene>
<dbReference type="NCBIfam" id="TIGR02937">
    <property type="entry name" value="sigma70-ECF"/>
    <property type="match status" value="1"/>
</dbReference>
<accession>A0A9D1XCL9</accession>
<dbReference type="Gene3D" id="1.10.1740.10">
    <property type="match status" value="1"/>
</dbReference>
<evidence type="ECO:0000313" key="7">
    <source>
        <dbReference type="EMBL" id="HIX77019.1"/>
    </source>
</evidence>
<dbReference type="InterPro" id="IPR036388">
    <property type="entry name" value="WH-like_DNA-bd_sf"/>
</dbReference>
<evidence type="ECO:0000256" key="3">
    <source>
        <dbReference type="ARBA" id="ARBA00023082"/>
    </source>
</evidence>
<keyword evidence="5" id="KW-0804">Transcription</keyword>
<dbReference type="InterPro" id="IPR013249">
    <property type="entry name" value="RNA_pol_sigma70_r4_t2"/>
</dbReference>
<dbReference type="InterPro" id="IPR039425">
    <property type="entry name" value="RNA_pol_sigma-70-like"/>
</dbReference>
<dbReference type="Pfam" id="PF08281">
    <property type="entry name" value="Sigma70_r4_2"/>
    <property type="match status" value="1"/>
</dbReference>
<reference evidence="7" key="2">
    <citation type="submission" date="2021-04" db="EMBL/GenBank/DDBJ databases">
        <authorList>
            <person name="Gilroy R."/>
        </authorList>
    </citation>
    <scope>NUCLEOTIDE SEQUENCE</scope>
    <source>
        <strain evidence="7">CHK183-1962</strain>
    </source>
</reference>
<evidence type="ECO:0000256" key="5">
    <source>
        <dbReference type="ARBA" id="ARBA00023163"/>
    </source>
</evidence>
<proteinExistence type="inferred from homology"/>
<evidence type="ECO:0000256" key="1">
    <source>
        <dbReference type="ARBA" id="ARBA00010641"/>
    </source>
</evidence>
<dbReference type="InterPro" id="IPR014284">
    <property type="entry name" value="RNA_pol_sigma-70_dom"/>
</dbReference>
<keyword evidence="2" id="KW-0805">Transcription regulation</keyword>
<dbReference type="GO" id="GO:0006352">
    <property type="term" value="P:DNA-templated transcription initiation"/>
    <property type="evidence" value="ECO:0007669"/>
    <property type="project" value="InterPro"/>
</dbReference>
<dbReference type="SUPFAM" id="SSF88659">
    <property type="entry name" value="Sigma3 and sigma4 domains of RNA polymerase sigma factors"/>
    <property type="match status" value="1"/>
</dbReference>
<dbReference type="AlphaFoldDB" id="A0A9D1XCL9"/>
<dbReference type="PANTHER" id="PTHR43133">
    <property type="entry name" value="RNA POLYMERASE ECF-TYPE SIGMA FACTO"/>
    <property type="match status" value="1"/>
</dbReference>
<evidence type="ECO:0000256" key="4">
    <source>
        <dbReference type="ARBA" id="ARBA00023125"/>
    </source>
</evidence>
<name>A0A9D1XCL9_9FIRM</name>
<keyword evidence="4" id="KW-0238">DNA-binding</keyword>
<comment type="caution">
    <text evidence="7">The sequence shown here is derived from an EMBL/GenBank/DDBJ whole genome shotgun (WGS) entry which is preliminary data.</text>
</comment>